<feature type="binding site" evidence="3">
    <location>
        <position position="76"/>
    </location>
    <ligand>
        <name>Cu cation</name>
        <dbReference type="ChEBI" id="CHEBI:23378"/>
    </ligand>
</feature>
<evidence type="ECO:0000256" key="1">
    <source>
        <dbReference type="ARBA" id="ARBA00010996"/>
    </source>
</evidence>
<feature type="binding site" evidence="3">
    <location>
        <position position="168"/>
    </location>
    <ligand>
        <name>Cu cation</name>
        <dbReference type="ChEBI" id="CHEBI:23378"/>
    </ligand>
</feature>
<accession>A0A1C3RLW6</accession>
<keyword evidence="4" id="KW-1015">Disulfide bond</keyword>
<dbReference type="InterPro" id="IPR036249">
    <property type="entry name" value="Thioredoxin-like_sf"/>
</dbReference>
<proteinExistence type="inferred from homology"/>
<keyword evidence="5" id="KW-0812">Transmembrane</keyword>
<dbReference type="FunFam" id="3.40.30.10:FF:000013">
    <property type="entry name" value="Blast:Protein SCO1 homolog, mitochondrial"/>
    <property type="match status" value="1"/>
</dbReference>
<evidence type="ECO:0000256" key="3">
    <source>
        <dbReference type="PIRSR" id="PIRSR603782-1"/>
    </source>
</evidence>
<keyword evidence="7" id="KW-1185">Reference proteome</keyword>
<evidence type="ECO:0000313" key="6">
    <source>
        <dbReference type="EMBL" id="SCA58208.1"/>
    </source>
</evidence>
<dbReference type="OrthoDB" id="9790194at2"/>
<dbReference type="Proteomes" id="UP000231658">
    <property type="component" value="Unassembled WGS sequence"/>
</dbReference>
<dbReference type="EMBL" id="FLYE01000048">
    <property type="protein sequence ID" value="SCA58208.1"/>
    <property type="molecule type" value="Genomic_DNA"/>
</dbReference>
<keyword evidence="3" id="KW-0479">Metal-binding</keyword>
<keyword evidence="5" id="KW-1133">Transmembrane helix</keyword>
<comment type="similarity">
    <text evidence="1">Belongs to the SCO1/2 family.</text>
</comment>
<gene>
    <name evidence="6" type="ORF">MTBPR1_90055</name>
</gene>
<keyword evidence="2 3" id="KW-0186">Copper</keyword>
<dbReference type="Gene3D" id="3.40.30.10">
    <property type="entry name" value="Glutaredoxin"/>
    <property type="match status" value="1"/>
</dbReference>
<evidence type="ECO:0000313" key="7">
    <source>
        <dbReference type="Proteomes" id="UP000231658"/>
    </source>
</evidence>
<feature type="binding site" evidence="3">
    <location>
        <position position="80"/>
    </location>
    <ligand>
        <name>Cu cation</name>
        <dbReference type="ChEBI" id="CHEBI:23378"/>
    </ligand>
</feature>
<dbReference type="RefSeq" id="WP_069190211.1">
    <property type="nucleotide sequence ID" value="NZ_FLYE01000048.1"/>
</dbReference>
<keyword evidence="5" id="KW-0472">Membrane</keyword>
<dbReference type="AlphaFoldDB" id="A0A1C3RLW6"/>
<sequence>MGSRSRILLYFMIAAVFLVVGITIRLPQLLEEPVSKSTGEVAIGGDFTLVDPKGNTVTNKDLLGSYTLMYFGYTFCPDVCPTGLQTAASALDLLPMRKSNKVVSLFITVDPERDTPEVMGEYVKHFHKSLVGLTGTVEQVTQTAKAYKIYFKKVVEEGKPADEYLMDHSAFQYLMGPDGKYVTHFPHGISPEDMAEKLKAYIR</sequence>
<dbReference type="STRING" id="1867952.MTBPR1_90055"/>
<dbReference type="SUPFAM" id="SSF52833">
    <property type="entry name" value="Thioredoxin-like"/>
    <property type="match status" value="1"/>
</dbReference>
<organism evidence="6 7">
    <name type="scientific">Candidatus Terasakiella magnetica</name>
    <dbReference type="NCBI Taxonomy" id="1867952"/>
    <lineage>
        <taxon>Bacteria</taxon>
        <taxon>Pseudomonadati</taxon>
        <taxon>Pseudomonadota</taxon>
        <taxon>Alphaproteobacteria</taxon>
        <taxon>Rhodospirillales</taxon>
        <taxon>Terasakiellaceae</taxon>
        <taxon>Terasakiella</taxon>
    </lineage>
</organism>
<protein>
    <submittedName>
        <fullName evidence="6">Classical-complement-pathway C3/C5 convertase</fullName>
    </submittedName>
</protein>
<dbReference type="PANTHER" id="PTHR12151">
    <property type="entry name" value="ELECTRON TRANSPORT PROTIN SCO1/SENC FAMILY MEMBER"/>
    <property type="match status" value="1"/>
</dbReference>
<dbReference type="Pfam" id="PF02630">
    <property type="entry name" value="SCO1-SenC"/>
    <property type="match status" value="1"/>
</dbReference>
<dbReference type="GO" id="GO:0046872">
    <property type="term" value="F:metal ion binding"/>
    <property type="evidence" value="ECO:0007669"/>
    <property type="project" value="UniProtKB-KW"/>
</dbReference>
<dbReference type="InterPro" id="IPR003782">
    <property type="entry name" value="SCO1/SenC"/>
</dbReference>
<feature type="disulfide bond" description="Redox-active" evidence="4">
    <location>
        <begin position="76"/>
        <end position="80"/>
    </location>
</feature>
<name>A0A1C3RLW6_9PROT</name>
<reference evidence="6 7" key="1">
    <citation type="submission" date="2016-07" db="EMBL/GenBank/DDBJ databases">
        <authorList>
            <person name="Lefevre C.T."/>
        </authorList>
    </citation>
    <scope>NUCLEOTIDE SEQUENCE [LARGE SCALE GENOMIC DNA]</scope>
    <source>
        <strain evidence="6">PR1</strain>
    </source>
</reference>
<evidence type="ECO:0000256" key="5">
    <source>
        <dbReference type="SAM" id="Phobius"/>
    </source>
</evidence>
<dbReference type="PANTHER" id="PTHR12151:SF25">
    <property type="entry name" value="LINALOOL DEHYDRATASE_ISOMERASE DOMAIN-CONTAINING PROTEIN"/>
    <property type="match status" value="1"/>
</dbReference>
<evidence type="ECO:0000256" key="4">
    <source>
        <dbReference type="PIRSR" id="PIRSR603782-2"/>
    </source>
</evidence>
<feature type="transmembrane region" description="Helical" evidence="5">
    <location>
        <begin position="7"/>
        <end position="26"/>
    </location>
</feature>
<dbReference type="CDD" id="cd02968">
    <property type="entry name" value="SCO"/>
    <property type="match status" value="1"/>
</dbReference>
<evidence type="ECO:0000256" key="2">
    <source>
        <dbReference type="ARBA" id="ARBA00023008"/>
    </source>
</evidence>